<evidence type="ECO:0000256" key="6">
    <source>
        <dbReference type="ARBA" id="ARBA00022953"/>
    </source>
</evidence>
<dbReference type="InterPro" id="IPR007094">
    <property type="entry name" value="RNA-dir_pol_PSvirus"/>
</dbReference>
<feature type="domain" description="RdRp catalytic" evidence="8">
    <location>
        <begin position="178"/>
        <end position="292"/>
    </location>
</feature>
<evidence type="ECO:0000313" key="9">
    <source>
        <dbReference type="EMBL" id="QTJ63683.1"/>
    </source>
</evidence>
<name>A0A8A6RRT6_9TOMB</name>
<dbReference type="Gene3D" id="3.30.70.270">
    <property type="match status" value="1"/>
</dbReference>
<evidence type="ECO:0000259" key="8">
    <source>
        <dbReference type="PROSITE" id="PS50507"/>
    </source>
</evidence>
<accession>A0A8A6RRT6</accession>
<comment type="catalytic activity">
    <reaction evidence="7">
        <text>RNA(n) + a ribonucleoside 5'-triphosphate = RNA(n+1) + diphosphate</text>
        <dbReference type="Rhea" id="RHEA:21248"/>
        <dbReference type="Rhea" id="RHEA-COMP:14527"/>
        <dbReference type="Rhea" id="RHEA-COMP:17342"/>
        <dbReference type="ChEBI" id="CHEBI:33019"/>
        <dbReference type="ChEBI" id="CHEBI:61557"/>
        <dbReference type="ChEBI" id="CHEBI:140395"/>
        <dbReference type="EC" id="2.7.7.48"/>
    </reaction>
</comment>
<dbReference type="GO" id="GO:0039694">
    <property type="term" value="P:viral RNA genome replication"/>
    <property type="evidence" value="ECO:0007669"/>
    <property type="project" value="InterPro"/>
</dbReference>
<protein>
    <recommendedName>
        <fullName evidence="1 7">RNA-directed RNA polymerase</fullName>
        <ecNumber evidence="1 7">2.7.7.48</ecNumber>
    </recommendedName>
</protein>
<evidence type="ECO:0000256" key="7">
    <source>
        <dbReference type="RuleBase" id="RU363062"/>
    </source>
</evidence>
<reference evidence="9" key="1">
    <citation type="submission" date="2020-11" db="EMBL/GenBank/DDBJ databases">
        <authorList>
            <person name="Paraskevopoulou S."/>
            <person name="Kaefer S."/>
            <person name="Zirkel F."/>
            <person name="Donath A."/>
            <person name="Petersen M."/>
            <person name="Liu S."/>
            <person name="Zhou X."/>
            <person name="Drosten C."/>
            <person name="Misof B."/>
            <person name="Junglen S."/>
        </authorList>
    </citation>
    <scope>NUCLEOTIDE SEQUENCE</scope>
    <source>
        <strain evidence="9">OKIAV375</strain>
    </source>
</reference>
<reference evidence="9" key="2">
    <citation type="journal article" date="2021" name="Virus Evol.">
        <title>Viromics of extant insect orders unveil the evolution of the flavi-like superfamily.</title>
        <authorList>
            <person name="Sofia P."/>
            <person name="Simon K."/>
            <person name="Florian Z."/>
            <person name="Alexander D."/>
            <person name="Malte P."/>
            <person name="Shanlin L."/>
            <person name="Xin Z."/>
            <person name="Christian D."/>
            <person name="Bernhard M."/>
            <person name="Sandra J."/>
        </authorList>
    </citation>
    <scope>NUCLEOTIDE SEQUENCE</scope>
    <source>
        <strain evidence="9">OKIAV375</strain>
    </source>
</reference>
<evidence type="ECO:0000256" key="4">
    <source>
        <dbReference type="ARBA" id="ARBA00022695"/>
    </source>
</evidence>
<evidence type="ECO:0000256" key="1">
    <source>
        <dbReference type="ARBA" id="ARBA00012494"/>
    </source>
</evidence>
<dbReference type="EMBL" id="MW314697">
    <property type="protein sequence ID" value="QTJ63683.1"/>
    <property type="molecule type" value="Genomic_RNA"/>
</dbReference>
<proteinExistence type="predicted"/>
<keyword evidence="2 7" id="KW-0696">RNA-directed RNA polymerase</keyword>
<dbReference type="InterPro" id="IPR002166">
    <property type="entry name" value="RNA_pol_HCV"/>
</dbReference>
<organism evidence="9">
    <name type="scientific">Dipteran tombus-related virus</name>
    <dbReference type="NCBI Taxonomy" id="2822553"/>
    <lineage>
        <taxon>Viruses</taxon>
        <taxon>Riboviria</taxon>
        <taxon>Orthornavirae</taxon>
        <taxon>Kitrinoviricota</taxon>
        <taxon>Tolucaviricetes</taxon>
        <taxon>Tolivirales</taxon>
        <taxon>Tombusviridae</taxon>
    </lineage>
</organism>
<dbReference type="GO" id="GO:0003968">
    <property type="term" value="F:RNA-directed RNA polymerase activity"/>
    <property type="evidence" value="ECO:0007669"/>
    <property type="project" value="UniProtKB-KW"/>
</dbReference>
<dbReference type="EC" id="2.7.7.48" evidence="1 7"/>
<keyword evidence="6 7" id="KW-0693">Viral RNA replication</keyword>
<dbReference type="InterPro" id="IPR043128">
    <property type="entry name" value="Rev_trsase/Diguanyl_cyclase"/>
</dbReference>
<dbReference type="InterPro" id="IPR043502">
    <property type="entry name" value="DNA/RNA_pol_sf"/>
</dbReference>
<keyword evidence="4 7" id="KW-0548">Nucleotidyltransferase</keyword>
<dbReference type="GO" id="GO:0003723">
    <property type="term" value="F:RNA binding"/>
    <property type="evidence" value="ECO:0007669"/>
    <property type="project" value="InterPro"/>
</dbReference>
<keyword evidence="3 7" id="KW-0808">Transferase</keyword>
<dbReference type="PROSITE" id="PS50507">
    <property type="entry name" value="RDRP_SSRNA_POS"/>
    <property type="match status" value="1"/>
</dbReference>
<dbReference type="Pfam" id="PF00998">
    <property type="entry name" value="RdRP_3"/>
    <property type="match status" value="1"/>
</dbReference>
<evidence type="ECO:0000256" key="3">
    <source>
        <dbReference type="ARBA" id="ARBA00022679"/>
    </source>
</evidence>
<dbReference type="GO" id="GO:0000166">
    <property type="term" value="F:nucleotide binding"/>
    <property type="evidence" value="ECO:0007669"/>
    <property type="project" value="UniProtKB-KW"/>
</dbReference>
<dbReference type="SUPFAM" id="SSF56672">
    <property type="entry name" value="DNA/RNA polymerases"/>
    <property type="match status" value="1"/>
</dbReference>
<keyword evidence="5 7" id="KW-0547">Nucleotide-binding</keyword>
<evidence type="ECO:0000256" key="5">
    <source>
        <dbReference type="ARBA" id="ARBA00022741"/>
    </source>
</evidence>
<sequence>MGSHRLCGRLRYLPSLLTPDAYFYYPPSNYTTHAGYRNRHTAKILPDYDPSTIRALYKYLRKFVCHPREFSRTEYAETIGDTGKRKYYLDYANALNDGTAKVRNHVTAFTKLEKTGTNKYKAPRLIQARHVTFNIEYGRWLKALEIDLTKHHRLRHRFGKGNYDEIARRITRCAKRFRYTTEVDHTEFDSHITREHLELSHTFYKACYPTSQELPYLCNQTLRNRVRTYQGDRWEINGTRMSGDVDTSLGNSIINYALLSAMLHDTGIHDFEIIVNGDDSILFTNIPVNVQLMSRIARKYNMNSKINASTDNIHHTEFCRTKLVIKPDGQPTMMFNPKRAIDIFGMHYKHLEIDNTYLHQTSYANSVMHGNTALGNYWLALSEQYATRGKVKQKHYRTYGLLERKDIIRIHKSPDNCQQWKELTQSMFVAWGEEIWYFKTNIVKLTPRTPFKLPIIINHQARTLTS</sequence>
<evidence type="ECO:0000256" key="2">
    <source>
        <dbReference type="ARBA" id="ARBA00022484"/>
    </source>
</evidence>